<dbReference type="Proteomes" id="UP000295302">
    <property type="component" value="Unassembled WGS sequence"/>
</dbReference>
<sequence length="257" mass="27522">MRTLWSVVLTVAVMFAQIFIGAAPAYLLLDQTNPLQGPLGALGVTLTALLLVHLVRRFLDRRPWPALGWRNPSHVVLGVIAGVVPVLAAHGISLAVGASVWAPIDLSVYAWLPLVAVTVLLNQAFPEELLWRGHLFDTLSVRLPPRAVVLIVSAGFGALHIVSQSQATTLVERLLYVVMAVALGFACTAARVRGGGLWMAVGVHWGFHLGMRVLPLQHVRFGVTLVLLTITLTLAGAVLLRRSSSTWHSPGRASSAA</sequence>
<name>A0A4R4YD88_9ACTN</name>
<dbReference type="GO" id="GO:0008237">
    <property type="term" value="F:metallopeptidase activity"/>
    <property type="evidence" value="ECO:0007669"/>
    <property type="project" value="UniProtKB-KW"/>
</dbReference>
<accession>A0A4R4YD88</accession>
<reference evidence="3 4" key="1">
    <citation type="submission" date="2019-03" db="EMBL/GenBank/DDBJ databases">
        <title>Draft genome sequences of novel Actinobacteria.</title>
        <authorList>
            <person name="Sahin N."/>
            <person name="Ay H."/>
            <person name="Saygin H."/>
        </authorList>
    </citation>
    <scope>NUCLEOTIDE SEQUENCE [LARGE SCALE GENOMIC DNA]</scope>
    <source>
        <strain evidence="3 4">CH32</strain>
    </source>
</reference>
<evidence type="ECO:0000259" key="2">
    <source>
        <dbReference type="Pfam" id="PF02517"/>
    </source>
</evidence>
<evidence type="ECO:0000313" key="3">
    <source>
        <dbReference type="EMBL" id="TDD42060.1"/>
    </source>
</evidence>
<feature type="transmembrane region" description="Helical" evidence="1">
    <location>
        <begin position="35"/>
        <end position="55"/>
    </location>
</feature>
<dbReference type="Pfam" id="PF02517">
    <property type="entry name" value="Rce1-like"/>
    <property type="match status" value="1"/>
</dbReference>
<comment type="caution">
    <text evidence="3">The sequence shown here is derived from an EMBL/GenBank/DDBJ whole genome shotgun (WGS) entry which is preliminary data.</text>
</comment>
<dbReference type="EMBL" id="SMKQ01000133">
    <property type="protein sequence ID" value="TDD42060.1"/>
    <property type="molecule type" value="Genomic_DNA"/>
</dbReference>
<feature type="transmembrane region" description="Helical" evidence="1">
    <location>
        <begin position="75"/>
        <end position="102"/>
    </location>
</feature>
<keyword evidence="3" id="KW-0378">Hydrolase</keyword>
<keyword evidence="3" id="KW-0645">Protease</keyword>
<keyword evidence="1" id="KW-0472">Membrane</keyword>
<feature type="transmembrane region" description="Helical" evidence="1">
    <location>
        <begin position="146"/>
        <end position="162"/>
    </location>
</feature>
<dbReference type="InterPro" id="IPR003675">
    <property type="entry name" value="Rce1/LyrA-like_dom"/>
</dbReference>
<dbReference type="GO" id="GO:0080120">
    <property type="term" value="P:CAAX-box protein maturation"/>
    <property type="evidence" value="ECO:0007669"/>
    <property type="project" value="UniProtKB-ARBA"/>
</dbReference>
<proteinExistence type="predicted"/>
<feature type="transmembrane region" description="Helical" evidence="1">
    <location>
        <begin position="174"/>
        <end position="190"/>
    </location>
</feature>
<dbReference type="OrthoDB" id="6059004at2"/>
<evidence type="ECO:0000313" key="4">
    <source>
        <dbReference type="Proteomes" id="UP000295302"/>
    </source>
</evidence>
<dbReference type="GO" id="GO:0006508">
    <property type="term" value="P:proteolysis"/>
    <property type="evidence" value="ECO:0007669"/>
    <property type="project" value="UniProtKB-KW"/>
</dbReference>
<evidence type="ECO:0000256" key="1">
    <source>
        <dbReference type="SAM" id="Phobius"/>
    </source>
</evidence>
<feature type="transmembrane region" description="Helical" evidence="1">
    <location>
        <begin position="7"/>
        <end position="29"/>
    </location>
</feature>
<organism evidence="3 4">
    <name type="scientific">Nonomuraea terrae</name>
    <dbReference type="NCBI Taxonomy" id="2530383"/>
    <lineage>
        <taxon>Bacteria</taxon>
        <taxon>Bacillati</taxon>
        <taxon>Actinomycetota</taxon>
        <taxon>Actinomycetes</taxon>
        <taxon>Streptosporangiales</taxon>
        <taxon>Streptosporangiaceae</taxon>
        <taxon>Nonomuraea</taxon>
    </lineage>
</organism>
<keyword evidence="1" id="KW-1133">Transmembrane helix</keyword>
<dbReference type="GO" id="GO:0004175">
    <property type="term" value="F:endopeptidase activity"/>
    <property type="evidence" value="ECO:0007669"/>
    <property type="project" value="UniProtKB-ARBA"/>
</dbReference>
<gene>
    <name evidence="3" type="ORF">E1286_31615</name>
</gene>
<dbReference type="PANTHER" id="PTHR39430:SF1">
    <property type="entry name" value="PROTEASE"/>
    <property type="match status" value="1"/>
</dbReference>
<keyword evidence="4" id="KW-1185">Reference proteome</keyword>
<keyword evidence="1" id="KW-0812">Transmembrane</keyword>
<protein>
    <submittedName>
        <fullName evidence="3">CPBP family intramembrane metalloprotease</fullName>
    </submittedName>
</protein>
<feature type="transmembrane region" description="Helical" evidence="1">
    <location>
        <begin position="221"/>
        <end position="240"/>
    </location>
</feature>
<dbReference type="AlphaFoldDB" id="A0A4R4YD88"/>
<dbReference type="RefSeq" id="WP_132618238.1">
    <property type="nucleotide sequence ID" value="NZ_SMKQ01000133.1"/>
</dbReference>
<dbReference type="PANTHER" id="PTHR39430">
    <property type="entry name" value="MEMBRANE-ASSOCIATED PROTEASE-RELATED"/>
    <property type="match status" value="1"/>
</dbReference>
<keyword evidence="3" id="KW-0482">Metalloprotease</keyword>
<feature type="domain" description="CAAX prenyl protease 2/Lysostaphin resistance protein A-like" evidence="2">
    <location>
        <begin position="111"/>
        <end position="208"/>
    </location>
</feature>